<dbReference type="Gene3D" id="1.20.1050.10">
    <property type="match status" value="1"/>
</dbReference>
<organism evidence="1">
    <name type="scientific">marine sediment metagenome</name>
    <dbReference type="NCBI Taxonomy" id="412755"/>
    <lineage>
        <taxon>unclassified sequences</taxon>
        <taxon>metagenomes</taxon>
        <taxon>ecological metagenomes</taxon>
    </lineage>
</organism>
<gene>
    <name evidence="1" type="ORF">LCGC14_1987780</name>
</gene>
<evidence type="ECO:0008006" key="2">
    <source>
        <dbReference type="Google" id="ProtNLM"/>
    </source>
</evidence>
<comment type="caution">
    <text evidence="1">The sequence shown here is derived from an EMBL/GenBank/DDBJ whole genome shotgun (WGS) entry which is preliminary data.</text>
</comment>
<dbReference type="AlphaFoldDB" id="A0A0F9F768"/>
<dbReference type="Pfam" id="PF13410">
    <property type="entry name" value="GST_C_2"/>
    <property type="match status" value="1"/>
</dbReference>
<dbReference type="EMBL" id="LAZR01022357">
    <property type="protein sequence ID" value="KKL82138.1"/>
    <property type="molecule type" value="Genomic_DNA"/>
</dbReference>
<sequence>AGLRRARELILWEANRIGMCLPQLVESRRAGGVSFAPDTVAWLTARFETDRARFDSLLAGGPFFHSDAPGAGDCAIWGYTQWLDAAGVGPSANMAAWLARMGALADRALPGGAFNAD</sequence>
<proteinExistence type="predicted"/>
<accession>A0A0F9F768</accession>
<reference evidence="1" key="1">
    <citation type="journal article" date="2015" name="Nature">
        <title>Complex archaea that bridge the gap between prokaryotes and eukaryotes.</title>
        <authorList>
            <person name="Spang A."/>
            <person name="Saw J.H."/>
            <person name="Jorgensen S.L."/>
            <person name="Zaremba-Niedzwiedzka K."/>
            <person name="Martijn J."/>
            <person name="Lind A.E."/>
            <person name="van Eijk R."/>
            <person name="Schleper C."/>
            <person name="Guy L."/>
            <person name="Ettema T.J."/>
        </authorList>
    </citation>
    <scope>NUCLEOTIDE SEQUENCE</scope>
</reference>
<protein>
    <recommendedName>
        <fullName evidence="2">GST C-terminal domain-containing protein</fullName>
    </recommendedName>
</protein>
<dbReference type="InterPro" id="IPR036282">
    <property type="entry name" value="Glutathione-S-Trfase_C_sf"/>
</dbReference>
<dbReference type="SUPFAM" id="SSF47616">
    <property type="entry name" value="GST C-terminal domain-like"/>
    <property type="match status" value="1"/>
</dbReference>
<feature type="non-terminal residue" evidence="1">
    <location>
        <position position="1"/>
    </location>
</feature>
<name>A0A0F9F768_9ZZZZ</name>
<evidence type="ECO:0000313" key="1">
    <source>
        <dbReference type="EMBL" id="KKL82138.1"/>
    </source>
</evidence>